<organism evidence="2 3">
    <name type="scientific">Tribonema minus</name>
    <dbReference type="NCBI Taxonomy" id="303371"/>
    <lineage>
        <taxon>Eukaryota</taxon>
        <taxon>Sar</taxon>
        <taxon>Stramenopiles</taxon>
        <taxon>Ochrophyta</taxon>
        <taxon>PX clade</taxon>
        <taxon>Xanthophyceae</taxon>
        <taxon>Tribonematales</taxon>
        <taxon>Tribonemataceae</taxon>
        <taxon>Tribonema</taxon>
    </lineage>
</organism>
<dbReference type="AlphaFoldDB" id="A0A836CCN6"/>
<proteinExistence type="predicted"/>
<dbReference type="Proteomes" id="UP000664859">
    <property type="component" value="Unassembled WGS sequence"/>
</dbReference>
<comment type="caution">
    <text evidence="2">The sequence shown here is derived from an EMBL/GenBank/DDBJ whole genome shotgun (WGS) entry which is preliminary data.</text>
</comment>
<keyword evidence="3" id="KW-1185">Reference proteome</keyword>
<protein>
    <submittedName>
        <fullName evidence="2">Uncharacterized protein</fullName>
    </submittedName>
</protein>
<name>A0A836CCN6_9STRA</name>
<accession>A0A836CCN6</accession>
<evidence type="ECO:0000313" key="2">
    <source>
        <dbReference type="EMBL" id="KAG5180747.1"/>
    </source>
</evidence>
<dbReference type="EMBL" id="JAFCMP010000357">
    <property type="protein sequence ID" value="KAG5180747.1"/>
    <property type="molecule type" value="Genomic_DNA"/>
</dbReference>
<evidence type="ECO:0000313" key="3">
    <source>
        <dbReference type="Proteomes" id="UP000664859"/>
    </source>
</evidence>
<reference evidence="2" key="1">
    <citation type="submission" date="2021-02" db="EMBL/GenBank/DDBJ databases">
        <title>First Annotated Genome of the Yellow-green Alga Tribonema minus.</title>
        <authorList>
            <person name="Mahan K.M."/>
        </authorList>
    </citation>
    <scope>NUCLEOTIDE SEQUENCE</scope>
    <source>
        <strain evidence="2">UTEX B ZZ1240</strain>
    </source>
</reference>
<dbReference type="OrthoDB" id="10625520at2759"/>
<sequence length="159" mass="17429">MAKPKYLPPDSLSDEDVARLNDVRKQVWKGGALGLVNGSVLGFIASRLGARYSPALRKLSTTNYTMLCVMASGALGSFLGATVSGKKSVVYIGDIFTRGATDQVKTEYQEKAVEAGGGWRAQQQNMEDAMRESHARRMRALELHRQSRDNGATFESDRK</sequence>
<gene>
    <name evidence="2" type="ORF">JKP88DRAFT_66468</name>
</gene>
<feature type="region of interest" description="Disordered" evidence="1">
    <location>
        <begin position="140"/>
        <end position="159"/>
    </location>
</feature>
<evidence type="ECO:0000256" key="1">
    <source>
        <dbReference type="SAM" id="MobiDB-lite"/>
    </source>
</evidence>